<organism evidence="2 3">
    <name type="scientific">Hymenobacter cavernae</name>
    <dbReference type="NCBI Taxonomy" id="2044852"/>
    <lineage>
        <taxon>Bacteria</taxon>
        <taxon>Pseudomonadati</taxon>
        <taxon>Bacteroidota</taxon>
        <taxon>Cytophagia</taxon>
        <taxon>Cytophagales</taxon>
        <taxon>Hymenobacteraceae</taxon>
        <taxon>Hymenobacter</taxon>
    </lineage>
</organism>
<dbReference type="Proteomes" id="UP000632273">
    <property type="component" value="Unassembled WGS sequence"/>
</dbReference>
<reference evidence="3" key="1">
    <citation type="journal article" date="2019" name="Int. J. Syst. Evol. Microbiol.">
        <title>The Global Catalogue of Microorganisms (GCM) 10K type strain sequencing project: providing services to taxonomists for standard genome sequencing and annotation.</title>
        <authorList>
            <consortium name="The Broad Institute Genomics Platform"/>
            <consortium name="The Broad Institute Genome Sequencing Center for Infectious Disease"/>
            <person name="Wu L."/>
            <person name="Ma J."/>
        </authorList>
    </citation>
    <scope>NUCLEOTIDE SEQUENCE [LARGE SCALE GENOMIC DNA]</scope>
    <source>
        <strain evidence="3">CGMCC 1.15197</strain>
    </source>
</reference>
<name>A0ABQ1UJC5_9BACT</name>
<proteinExistence type="predicted"/>
<dbReference type="Gene3D" id="3.40.50.150">
    <property type="entry name" value="Vaccinia Virus protein VP39"/>
    <property type="match status" value="1"/>
</dbReference>
<evidence type="ECO:0000313" key="2">
    <source>
        <dbReference type="EMBL" id="GGF20102.1"/>
    </source>
</evidence>
<feature type="domain" description="Methyltransferase type 11" evidence="1">
    <location>
        <begin position="43"/>
        <end position="135"/>
    </location>
</feature>
<dbReference type="Pfam" id="PF08241">
    <property type="entry name" value="Methyltransf_11"/>
    <property type="match status" value="1"/>
</dbReference>
<evidence type="ECO:0000313" key="3">
    <source>
        <dbReference type="Proteomes" id="UP000632273"/>
    </source>
</evidence>
<evidence type="ECO:0000259" key="1">
    <source>
        <dbReference type="Pfam" id="PF08241"/>
    </source>
</evidence>
<gene>
    <name evidence="2" type="ORF">GCM10011383_34650</name>
</gene>
<dbReference type="PANTHER" id="PTHR43861:SF1">
    <property type="entry name" value="TRANS-ACONITATE 2-METHYLTRANSFERASE"/>
    <property type="match status" value="1"/>
</dbReference>
<dbReference type="EMBL" id="BMHT01000006">
    <property type="protein sequence ID" value="GGF20102.1"/>
    <property type="molecule type" value="Genomic_DNA"/>
</dbReference>
<dbReference type="InterPro" id="IPR029063">
    <property type="entry name" value="SAM-dependent_MTases_sf"/>
</dbReference>
<dbReference type="SUPFAM" id="SSF53335">
    <property type="entry name" value="S-adenosyl-L-methionine-dependent methyltransferases"/>
    <property type="match status" value="1"/>
</dbReference>
<keyword evidence="3" id="KW-1185">Reference proteome</keyword>
<dbReference type="PANTHER" id="PTHR43861">
    <property type="entry name" value="TRANS-ACONITATE 2-METHYLTRANSFERASE-RELATED"/>
    <property type="match status" value="1"/>
</dbReference>
<sequence length="209" mass="23931">MNTEQAYNTWAPSYDTAENPTRDLEARAIRSLIPPGPYTEVIELGCGTGKNTEWLALRAERLIAVDFSAEMMQQAQQKASPNVTFQHADITKPWQFANAEAELLTCSLILEHVQDLGHIFSQAWQALRPGALFYIGELHPFKQYQGSKARFNIAEDEVFELECYVHHLSDFTENARQQGFRCLRLQEWFDKENQGETPRVVSFLFQKGS</sequence>
<accession>A0ABQ1UJC5</accession>
<dbReference type="CDD" id="cd02440">
    <property type="entry name" value="AdoMet_MTases"/>
    <property type="match status" value="1"/>
</dbReference>
<dbReference type="RefSeq" id="WP_188815289.1">
    <property type="nucleotide sequence ID" value="NZ_BMHT01000006.1"/>
</dbReference>
<protein>
    <recommendedName>
        <fullName evidence="1">Methyltransferase type 11 domain-containing protein</fullName>
    </recommendedName>
</protein>
<comment type="caution">
    <text evidence="2">The sequence shown here is derived from an EMBL/GenBank/DDBJ whole genome shotgun (WGS) entry which is preliminary data.</text>
</comment>
<dbReference type="InterPro" id="IPR013216">
    <property type="entry name" value="Methyltransf_11"/>
</dbReference>